<feature type="compositionally biased region" description="Polar residues" evidence="1">
    <location>
        <begin position="88"/>
        <end position="97"/>
    </location>
</feature>
<evidence type="ECO:0000313" key="2">
    <source>
        <dbReference type="EMBL" id="CCE86455.1"/>
    </source>
</evidence>
<dbReference type="AlphaFoldDB" id="G8Y0V2"/>
<dbReference type="Proteomes" id="UP000005222">
    <property type="component" value="Chromosome N"/>
</dbReference>
<protein>
    <submittedName>
        <fullName evidence="2">Piso0_004945 protein</fullName>
    </submittedName>
</protein>
<organism evidence="2 3">
    <name type="scientific">Pichia sorbitophila (strain ATCC MYA-4447 / BCRC 22081 / CBS 7064 / NBRC 10061 / NRRL Y-12695)</name>
    <name type="common">Hybrid yeast</name>
    <dbReference type="NCBI Taxonomy" id="559304"/>
    <lineage>
        <taxon>Eukaryota</taxon>
        <taxon>Fungi</taxon>
        <taxon>Dikarya</taxon>
        <taxon>Ascomycota</taxon>
        <taxon>Saccharomycotina</taxon>
        <taxon>Pichiomycetes</taxon>
        <taxon>Debaryomycetaceae</taxon>
        <taxon>Millerozyma</taxon>
    </lineage>
</organism>
<name>G8Y0V2_PICSO</name>
<feature type="compositionally biased region" description="Basic and acidic residues" evidence="1">
    <location>
        <begin position="98"/>
        <end position="110"/>
    </location>
</feature>
<sequence length="169" mass="18306">MLCLCGRNGARWSFAASASPSFCVVGYFTAGMCCATPKSTCHSGSEYSFSFPWLSQCLQDASCFLSLASPGQFSRLVNRAVGGFEGPAQSQKVSASSHKTEHGSFSDDSTHFSSSGISLRKTSWPLQRRASNRSYARNFTGGNRGGSFREDTKVRKWIHANQTYGAGKQ</sequence>
<evidence type="ECO:0000256" key="1">
    <source>
        <dbReference type="SAM" id="MobiDB-lite"/>
    </source>
</evidence>
<feature type="region of interest" description="Disordered" evidence="1">
    <location>
        <begin position="88"/>
        <end position="116"/>
    </location>
</feature>
<evidence type="ECO:0000313" key="3">
    <source>
        <dbReference type="Proteomes" id="UP000005222"/>
    </source>
</evidence>
<gene>
    <name evidence="2" type="primary">Piso0_004945</name>
    <name evidence="2" type="ORF">GNLVRS01_PISO0N04545g</name>
</gene>
<keyword evidence="3" id="KW-1185">Reference proteome</keyword>
<dbReference type="HOGENOM" id="CLU_1579107_0_0_1"/>
<reference evidence="2 3" key="1">
    <citation type="journal article" date="2012" name="G3 (Bethesda)">
        <title>Pichia sorbitophila, an interspecies yeast hybrid reveals early steps of genome resolution following polyploidization.</title>
        <authorList>
            <person name="Leh Louis V."/>
            <person name="Despons L."/>
            <person name="Friedrich A."/>
            <person name="Martin T."/>
            <person name="Durrens P."/>
            <person name="Casaregola S."/>
            <person name="Neuveglise C."/>
            <person name="Fairhead C."/>
            <person name="Marck C."/>
            <person name="Cruz J.A."/>
            <person name="Straub M.L."/>
            <person name="Kugler V."/>
            <person name="Sacerdot C."/>
            <person name="Uzunov Z."/>
            <person name="Thierry A."/>
            <person name="Weiss S."/>
            <person name="Bleykasten C."/>
            <person name="De Montigny J."/>
            <person name="Jacques N."/>
            <person name="Jung P."/>
            <person name="Lemaire M."/>
            <person name="Mallet S."/>
            <person name="Morel G."/>
            <person name="Richard G.F."/>
            <person name="Sarkar A."/>
            <person name="Savel G."/>
            <person name="Schacherer J."/>
            <person name="Seret M.L."/>
            <person name="Talla E."/>
            <person name="Samson G."/>
            <person name="Jubin C."/>
            <person name="Poulain J."/>
            <person name="Vacherie B."/>
            <person name="Barbe V."/>
            <person name="Pelletier E."/>
            <person name="Sherman D.J."/>
            <person name="Westhof E."/>
            <person name="Weissenbach J."/>
            <person name="Baret P.V."/>
            <person name="Wincker P."/>
            <person name="Gaillardin C."/>
            <person name="Dujon B."/>
            <person name="Souciet J.L."/>
        </authorList>
    </citation>
    <scope>NUCLEOTIDE SEQUENCE [LARGE SCALE GENOMIC DNA]</scope>
    <source>
        <strain evidence="3">ATCC MYA-4447 / BCRC 22081 / CBS 7064 / NBRC 10061 / NRRL Y-12695</strain>
    </source>
</reference>
<dbReference type="InParanoid" id="G8Y0V2"/>
<accession>G8Y0V2</accession>
<proteinExistence type="predicted"/>
<dbReference type="EMBL" id="FO082046">
    <property type="protein sequence ID" value="CCE86455.1"/>
    <property type="molecule type" value="Genomic_DNA"/>
</dbReference>